<organism evidence="2 3">
    <name type="scientific">Herbiconiux daphne</name>
    <dbReference type="NCBI Taxonomy" id="2970914"/>
    <lineage>
        <taxon>Bacteria</taxon>
        <taxon>Bacillati</taxon>
        <taxon>Actinomycetota</taxon>
        <taxon>Actinomycetes</taxon>
        <taxon>Micrococcales</taxon>
        <taxon>Microbacteriaceae</taxon>
        <taxon>Herbiconiux</taxon>
    </lineage>
</organism>
<evidence type="ECO:0000313" key="2">
    <source>
        <dbReference type="EMBL" id="MCS5735030.1"/>
    </source>
</evidence>
<evidence type="ECO:0000313" key="3">
    <source>
        <dbReference type="Proteomes" id="UP001165586"/>
    </source>
</evidence>
<protein>
    <submittedName>
        <fullName evidence="2">Uncharacterized protein</fullName>
    </submittedName>
</protein>
<dbReference type="EMBL" id="JANLCJ010000005">
    <property type="protein sequence ID" value="MCS5735030.1"/>
    <property type="molecule type" value="Genomic_DNA"/>
</dbReference>
<accession>A0ABT2H513</accession>
<sequence length="69" mass="7615">MEPFWIDVIAAVLAIALIVVFFVVCHRLRANDYHPKVDPADRPDSSQDARIETARRFSDRTGFGAGGGV</sequence>
<comment type="caution">
    <text evidence="2">The sequence shown here is derived from an EMBL/GenBank/DDBJ whole genome shotgun (WGS) entry which is preliminary data.</text>
</comment>
<dbReference type="RefSeq" id="WP_259539938.1">
    <property type="nucleotide sequence ID" value="NZ_JANLCJ010000005.1"/>
</dbReference>
<proteinExistence type="predicted"/>
<keyword evidence="3" id="KW-1185">Reference proteome</keyword>
<name>A0ABT2H513_9MICO</name>
<keyword evidence="1" id="KW-1133">Transmembrane helix</keyword>
<dbReference type="Proteomes" id="UP001165586">
    <property type="component" value="Unassembled WGS sequence"/>
</dbReference>
<reference evidence="2" key="1">
    <citation type="submission" date="2022-08" db="EMBL/GenBank/DDBJ databases">
        <authorList>
            <person name="Deng Y."/>
            <person name="Han X.-F."/>
            <person name="Zhang Y.-Q."/>
        </authorList>
    </citation>
    <scope>NUCLEOTIDE SEQUENCE</scope>
    <source>
        <strain evidence="2">CPCC 203386</strain>
    </source>
</reference>
<feature type="transmembrane region" description="Helical" evidence="1">
    <location>
        <begin position="6"/>
        <end position="25"/>
    </location>
</feature>
<gene>
    <name evidence="2" type="ORF">N1032_14890</name>
</gene>
<keyword evidence="1" id="KW-0812">Transmembrane</keyword>
<keyword evidence="1" id="KW-0472">Membrane</keyword>
<evidence type="ECO:0000256" key="1">
    <source>
        <dbReference type="SAM" id="Phobius"/>
    </source>
</evidence>